<dbReference type="Proteomes" id="UP000267517">
    <property type="component" value="Chromosome I"/>
</dbReference>
<proteinExistence type="predicted"/>
<organism evidence="1 2">
    <name type="scientific">Prevotella melaninogenica</name>
    <dbReference type="NCBI Taxonomy" id="28132"/>
    <lineage>
        <taxon>Bacteria</taxon>
        <taxon>Pseudomonadati</taxon>
        <taxon>Bacteroidota</taxon>
        <taxon>Bacteroidia</taxon>
        <taxon>Bacteroidales</taxon>
        <taxon>Prevotellaceae</taxon>
        <taxon>Prevotella</taxon>
    </lineage>
</organism>
<accession>A0A250KG61</accession>
<evidence type="ECO:0000313" key="2">
    <source>
        <dbReference type="Proteomes" id="UP000267517"/>
    </source>
</evidence>
<reference evidence="1 2" key="1">
    <citation type="submission" date="2017-05" db="EMBL/GenBank/DDBJ databases">
        <title>whole genome sequence of Prevotella melaninogenica GAI 07411.</title>
        <authorList>
            <person name="Kondo Y."/>
            <person name="Hoshino T."/>
        </authorList>
    </citation>
    <scope>NUCLEOTIDE SEQUENCE [LARGE SCALE GENOMIC DNA]</scope>
    <source>
        <strain evidence="1 2">GAI 07411</strain>
    </source>
</reference>
<dbReference type="EMBL" id="AP018049">
    <property type="protein sequence ID" value="BBA28648.1"/>
    <property type="molecule type" value="Genomic_DNA"/>
</dbReference>
<evidence type="ECO:0000313" key="1">
    <source>
        <dbReference type="EMBL" id="BBA28648.1"/>
    </source>
</evidence>
<name>A0A250KG61_9BACT</name>
<dbReference type="AlphaFoldDB" id="A0A250KG61"/>
<gene>
    <name evidence="1" type="ORF">PMEL1_00552</name>
</gene>
<protein>
    <submittedName>
        <fullName evidence="1">Uncharacterized protein</fullName>
    </submittedName>
</protein>
<sequence length="30" mass="3342">MFSVSAFESLYDDHNASICIYTTNVLVLST</sequence>